<dbReference type="Proteomes" id="UP000053732">
    <property type="component" value="Unassembled WGS sequence"/>
</dbReference>
<accession>A0A0G4PWD6</accession>
<reference evidence="1 2" key="1">
    <citation type="journal article" date="2014" name="Nat. Commun.">
        <title>Multiple recent horizontal transfers of a large genomic region in cheese making fungi.</title>
        <authorList>
            <person name="Cheeseman K."/>
            <person name="Ropars J."/>
            <person name="Renault P."/>
            <person name="Dupont J."/>
            <person name="Gouzy J."/>
            <person name="Branca A."/>
            <person name="Abraham A.L."/>
            <person name="Ceppi M."/>
            <person name="Conseiller E."/>
            <person name="Debuchy R."/>
            <person name="Malagnac F."/>
            <person name="Goarin A."/>
            <person name="Silar P."/>
            <person name="Lacoste S."/>
            <person name="Sallet E."/>
            <person name="Bensimon A."/>
            <person name="Giraud T."/>
            <person name="Brygoo Y."/>
        </authorList>
    </citation>
    <scope>NUCLEOTIDE SEQUENCE [LARGE SCALE GENOMIC DNA]</scope>
    <source>
        <strain evidence="2">FM 013</strain>
    </source>
</reference>
<evidence type="ECO:0000313" key="1">
    <source>
        <dbReference type="EMBL" id="CRL30822.1"/>
    </source>
</evidence>
<sequence>MFSKFFHNGVRERLPSLQLGLEALGIAFRHQVEDYKFVSFYSDTDQIVPIDSAVLNLAGHREAQGCLGADRSDLCCFLIGSDSYKRVKRHLWMLCEEVIQEQSMST</sequence>
<evidence type="ECO:0000313" key="2">
    <source>
        <dbReference type="Proteomes" id="UP000053732"/>
    </source>
</evidence>
<protein>
    <submittedName>
        <fullName evidence="1">Str. FM013</fullName>
    </submittedName>
</protein>
<organism evidence="1 2">
    <name type="scientific">Penicillium camemberti (strain FM 013)</name>
    <dbReference type="NCBI Taxonomy" id="1429867"/>
    <lineage>
        <taxon>Eukaryota</taxon>
        <taxon>Fungi</taxon>
        <taxon>Dikarya</taxon>
        <taxon>Ascomycota</taxon>
        <taxon>Pezizomycotina</taxon>
        <taxon>Eurotiomycetes</taxon>
        <taxon>Eurotiomycetidae</taxon>
        <taxon>Eurotiales</taxon>
        <taxon>Aspergillaceae</taxon>
        <taxon>Penicillium</taxon>
    </lineage>
</organism>
<name>A0A0G4PWD6_PENC3</name>
<dbReference type="EMBL" id="HG793193">
    <property type="protein sequence ID" value="CRL30822.1"/>
    <property type="molecule type" value="Genomic_DNA"/>
</dbReference>
<keyword evidence="2" id="KW-1185">Reference proteome</keyword>
<gene>
    <name evidence="1" type="ORF">PCAMFM013_S060g000032</name>
</gene>
<proteinExistence type="predicted"/>
<dbReference type="AlphaFoldDB" id="A0A0G4PWD6"/>